<proteinExistence type="predicted"/>
<dbReference type="SUPFAM" id="SSF53335">
    <property type="entry name" value="S-adenosyl-L-methionine-dependent methyltransferases"/>
    <property type="match status" value="1"/>
</dbReference>
<evidence type="ECO:0000313" key="3">
    <source>
        <dbReference type="Proteomes" id="UP001165074"/>
    </source>
</evidence>
<keyword evidence="3" id="KW-1185">Reference proteome</keyword>
<dbReference type="CDD" id="cd02440">
    <property type="entry name" value="AdoMet_MTases"/>
    <property type="match status" value="1"/>
</dbReference>
<dbReference type="InterPro" id="IPR029063">
    <property type="entry name" value="SAM-dependent_MTases_sf"/>
</dbReference>
<name>A0A9W6RYG6_9ACTN</name>
<dbReference type="Gene3D" id="3.40.50.150">
    <property type="entry name" value="Vaccinia Virus protein VP39"/>
    <property type="match status" value="1"/>
</dbReference>
<dbReference type="Proteomes" id="UP001165074">
    <property type="component" value="Unassembled WGS sequence"/>
</dbReference>
<gene>
    <name evidence="2" type="ORF">Airi02_003440</name>
</gene>
<feature type="domain" description="Methyltransferase" evidence="1">
    <location>
        <begin position="155"/>
        <end position="247"/>
    </location>
</feature>
<dbReference type="AlphaFoldDB" id="A0A9W6RYG6"/>
<evidence type="ECO:0000313" key="2">
    <source>
        <dbReference type="EMBL" id="GLY82412.1"/>
    </source>
</evidence>
<reference evidence="2" key="1">
    <citation type="submission" date="2023-03" db="EMBL/GenBank/DDBJ databases">
        <title>Actinoallomurus iriomotensis NBRC 103684.</title>
        <authorList>
            <person name="Ichikawa N."/>
            <person name="Sato H."/>
            <person name="Tonouchi N."/>
        </authorList>
    </citation>
    <scope>NUCLEOTIDE SEQUENCE</scope>
    <source>
        <strain evidence="2">NBRC 103684</strain>
    </source>
</reference>
<comment type="caution">
    <text evidence="2">The sequence shown here is derived from an EMBL/GenBank/DDBJ whole genome shotgun (WGS) entry which is preliminary data.</text>
</comment>
<protein>
    <recommendedName>
        <fullName evidence="1">Methyltransferase domain-containing protein</fullName>
    </recommendedName>
</protein>
<organism evidence="2 3">
    <name type="scientific">Actinoallomurus iriomotensis</name>
    <dbReference type="NCBI Taxonomy" id="478107"/>
    <lineage>
        <taxon>Bacteria</taxon>
        <taxon>Bacillati</taxon>
        <taxon>Actinomycetota</taxon>
        <taxon>Actinomycetes</taxon>
        <taxon>Streptosporangiales</taxon>
        <taxon>Thermomonosporaceae</taxon>
        <taxon>Actinoallomurus</taxon>
    </lineage>
</organism>
<dbReference type="InterPro" id="IPR041698">
    <property type="entry name" value="Methyltransf_25"/>
</dbReference>
<sequence length="355" mass="38440">MPFTWEGDPAESLPAGGWDQVILTAALDRREGRRGTMVSALEISIRADLKGKGLSSIMLAAMRRNAADQGYKDQALWRACHGPAGSTSACRDDGEIHVRSAGLPPYGPTMDDQDGFFGERVAAAYDESSADMFEPGVVDATVGFLAGLADGGRALELGIGTGRIALPLARRGVPVHGIDLSRAMVSRLRAKPGGDSIGVTIGDFATTRVDGTFSVVYLLFNTIMNLTTQAEQVACFRNAAAHLEPGGCFVVEVVIPELRRLPAGQNVVPFHVSPTRWAFDIYDVATQATSSNYVEVVDGRGEYRSIPFRYVWPSELDLMAQLAGLHLRERWDGWTRDAFTSESRQHVSVWQKPAG</sequence>
<dbReference type="Pfam" id="PF13649">
    <property type="entry name" value="Methyltransf_25"/>
    <property type="match status" value="1"/>
</dbReference>
<accession>A0A9W6RYG6</accession>
<evidence type="ECO:0000259" key="1">
    <source>
        <dbReference type="Pfam" id="PF13649"/>
    </source>
</evidence>
<dbReference type="EMBL" id="BSTK01000001">
    <property type="protein sequence ID" value="GLY82412.1"/>
    <property type="molecule type" value="Genomic_DNA"/>
</dbReference>